<comment type="caution">
    <text evidence="5">The sequence shown here is derived from an EMBL/GenBank/DDBJ whole genome shotgun (WGS) entry which is preliminary data.</text>
</comment>
<dbReference type="SUPFAM" id="SSF48179">
    <property type="entry name" value="6-phosphogluconate dehydrogenase C-terminal domain-like"/>
    <property type="match status" value="1"/>
</dbReference>
<dbReference type="EC" id="1.1.1.35" evidence="5"/>
<evidence type="ECO:0000259" key="4">
    <source>
        <dbReference type="Pfam" id="PF02737"/>
    </source>
</evidence>
<dbReference type="EMBL" id="JBHSLU010000092">
    <property type="protein sequence ID" value="MFC5508452.1"/>
    <property type="molecule type" value="Genomic_DNA"/>
</dbReference>
<evidence type="ECO:0000256" key="1">
    <source>
        <dbReference type="ARBA" id="ARBA00009463"/>
    </source>
</evidence>
<dbReference type="PANTHER" id="PTHR48075:SF1">
    <property type="entry name" value="LAMBDA-CRYSTALLIN HOMOLOG"/>
    <property type="match status" value="1"/>
</dbReference>
<dbReference type="Proteomes" id="UP001596060">
    <property type="component" value="Unassembled WGS sequence"/>
</dbReference>
<accession>A0ABW0P8M2</accession>
<dbReference type="RefSeq" id="WP_066721268.1">
    <property type="nucleotide sequence ID" value="NZ_JBHSLU010000092.1"/>
</dbReference>
<dbReference type="Gene3D" id="3.40.50.720">
    <property type="entry name" value="NAD(P)-binding Rossmann-like Domain"/>
    <property type="match status" value="1"/>
</dbReference>
<dbReference type="Pfam" id="PF00725">
    <property type="entry name" value="3HCDH"/>
    <property type="match status" value="1"/>
</dbReference>
<proteinExistence type="inferred from homology"/>
<evidence type="ECO:0000313" key="6">
    <source>
        <dbReference type="Proteomes" id="UP001596060"/>
    </source>
</evidence>
<gene>
    <name evidence="5" type="ORF">ACFPN9_24715</name>
</gene>
<keyword evidence="2 5" id="KW-0560">Oxidoreductase</keyword>
<evidence type="ECO:0000313" key="5">
    <source>
        <dbReference type="EMBL" id="MFC5508452.1"/>
    </source>
</evidence>
<feature type="domain" description="3-hydroxyacyl-CoA dehydrogenase C-terminal" evidence="3">
    <location>
        <begin position="184"/>
        <end position="245"/>
    </location>
</feature>
<dbReference type="Gene3D" id="1.10.1040.10">
    <property type="entry name" value="N-(1-d-carboxylethyl)-l-norvaline Dehydrogenase, domain 2"/>
    <property type="match status" value="1"/>
</dbReference>
<dbReference type="InterPro" id="IPR006176">
    <property type="entry name" value="3-OHacyl-CoA_DH_NAD-bd"/>
</dbReference>
<dbReference type="PANTHER" id="PTHR48075">
    <property type="entry name" value="3-HYDROXYACYL-COA DEHYDROGENASE FAMILY PROTEIN"/>
    <property type="match status" value="1"/>
</dbReference>
<comment type="similarity">
    <text evidence="1">Belongs to the 3-hydroxyacyl-CoA dehydrogenase family.</text>
</comment>
<reference evidence="6" key="1">
    <citation type="journal article" date="2019" name="Int. J. Syst. Evol. Microbiol.">
        <title>The Global Catalogue of Microorganisms (GCM) 10K type strain sequencing project: providing services to taxonomists for standard genome sequencing and annotation.</title>
        <authorList>
            <consortium name="The Broad Institute Genomics Platform"/>
            <consortium name="The Broad Institute Genome Sequencing Center for Infectious Disease"/>
            <person name="Wu L."/>
            <person name="Ma J."/>
        </authorList>
    </citation>
    <scope>NUCLEOTIDE SEQUENCE [LARGE SCALE GENOMIC DNA]</scope>
    <source>
        <strain evidence="6">CCUG 43117</strain>
    </source>
</reference>
<dbReference type="InterPro" id="IPR006108">
    <property type="entry name" value="3HC_DH_C"/>
</dbReference>
<protein>
    <submittedName>
        <fullName evidence="5">3-hydroxyacyl-CoA dehydrogenase</fullName>
        <ecNumber evidence="5">1.1.1.35</ecNumber>
    </submittedName>
</protein>
<evidence type="ECO:0000259" key="3">
    <source>
        <dbReference type="Pfam" id="PF00725"/>
    </source>
</evidence>
<evidence type="ECO:0000256" key="2">
    <source>
        <dbReference type="ARBA" id="ARBA00023002"/>
    </source>
</evidence>
<organism evidence="5 6">
    <name type="scientific">Bosea massiliensis</name>
    <dbReference type="NCBI Taxonomy" id="151419"/>
    <lineage>
        <taxon>Bacteria</taxon>
        <taxon>Pseudomonadati</taxon>
        <taxon>Pseudomonadota</taxon>
        <taxon>Alphaproteobacteria</taxon>
        <taxon>Hyphomicrobiales</taxon>
        <taxon>Boseaceae</taxon>
        <taxon>Bosea</taxon>
    </lineage>
</organism>
<dbReference type="InterPro" id="IPR008927">
    <property type="entry name" value="6-PGluconate_DH-like_C_sf"/>
</dbReference>
<dbReference type="InterPro" id="IPR036291">
    <property type="entry name" value="NAD(P)-bd_dom_sf"/>
</dbReference>
<dbReference type="SUPFAM" id="SSF51735">
    <property type="entry name" value="NAD(P)-binding Rossmann-fold domains"/>
    <property type="match status" value="1"/>
</dbReference>
<dbReference type="Pfam" id="PF02737">
    <property type="entry name" value="3HCDH_N"/>
    <property type="match status" value="1"/>
</dbReference>
<dbReference type="InterPro" id="IPR013328">
    <property type="entry name" value="6PGD_dom2"/>
</dbReference>
<feature type="domain" description="3-hydroxyacyl-CoA dehydrogenase NAD binding" evidence="4">
    <location>
        <begin position="3"/>
        <end position="180"/>
    </location>
</feature>
<dbReference type="GO" id="GO:0003857">
    <property type="term" value="F:(3S)-3-hydroxyacyl-CoA dehydrogenase (NAD+) activity"/>
    <property type="evidence" value="ECO:0007669"/>
    <property type="project" value="UniProtKB-EC"/>
</dbReference>
<name>A0ABW0P8M2_9HYPH</name>
<sequence>MTHIAIVGSGLIGRAWATVFASHGCSVALHDVAPGAAEAARAHIGTNLDELAGHGLVEDPKGSLARIRVAGDLADVLTGADLVQENGPETVAAKQQLFAEMDAICPPSTILASSTSFIMASVFSEALAGRARCLVAHPVNPPHLVPIVELAPAPWTDPAVVERARAIYEQAGQVPIVLRKEKPGFVLNRLQAVLLAEAFRIVGEGVASAEDVDKTIRDGLGLRWSFMGPFETIELNAPGGIPDYCARYSASLDRMVKSSEGLGNPFDATTVETVMSEWRGAQSPERVKRLSDWRDTRLAALQAHKRASQSKPE</sequence>
<dbReference type="NCBIfam" id="NF004783">
    <property type="entry name" value="PRK06129.1"/>
    <property type="match status" value="1"/>
</dbReference>
<keyword evidence="6" id="KW-1185">Reference proteome</keyword>